<feature type="compositionally biased region" description="Basic and acidic residues" evidence="8">
    <location>
        <begin position="278"/>
        <end position="297"/>
    </location>
</feature>
<feature type="domain" description="C2H2-type" evidence="9">
    <location>
        <begin position="1081"/>
        <end position="1109"/>
    </location>
</feature>
<feature type="region of interest" description="Disordered" evidence="8">
    <location>
        <begin position="584"/>
        <end position="616"/>
    </location>
</feature>
<feature type="region of interest" description="Disordered" evidence="8">
    <location>
        <begin position="492"/>
        <end position="569"/>
    </location>
</feature>
<feature type="compositionally biased region" description="Basic residues" evidence="8">
    <location>
        <begin position="972"/>
        <end position="981"/>
    </location>
</feature>
<feature type="binding site" evidence="7">
    <location>
        <position position="28"/>
    </location>
    <ligand>
        <name>Zn(2+)</name>
        <dbReference type="ChEBI" id="CHEBI:29105"/>
    </ligand>
</feature>
<dbReference type="SMART" id="SM00355">
    <property type="entry name" value="ZnF_C2H2"/>
    <property type="match status" value="18"/>
</dbReference>
<keyword evidence="5" id="KW-0539">Nucleus</keyword>
<keyword evidence="3 6" id="KW-0863">Zinc-finger</keyword>
<dbReference type="Gene3D" id="3.30.160.60">
    <property type="entry name" value="Classic Zinc Finger"/>
    <property type="match status" value="8"/>
</dbReference>
<reference evidence="11" key="2">
    <citation type="submission" date="2025-05" db="UniProtKB">
        <authorList>
            <consortium name="EnsemblMetazoa"/>
        </authorList>
    </citation>
    <scope>IDENTIFICATION</scope>
    <source>
        <strain evidence="11">Foshan</strain>
    </source>
</reference>
<feature type="binding site" evidence="7">
    <location>
        <position position="69"/>
    </location>
    <ligand>
        <name>Zn(2+)</name>
        <dbReference type="ChEBI" id="CHEBI:29105"/>
    </ligand>
</feature>
<evidence type="ECO:0000256" key="7">
    <source>
        <dbReference type="PROSITE-ProRule" id="PRU01263"/>
    </source>
</evidence>
<feature type="region of interest" description="Disordered" evidence="8">
    <location>
        <begin position="406"/>
        <end position="465"/>
    </location>
</feature>
<feature type="binding site" evidence="7">
    <location>
        <position position="66"/>
    </location>
    <ligand>
        <name>Zn(2+)</name>
        <dbReference type="ChEBI" id="CHEBI:29105"/>
    </ligand>
</feature>
<feature type="domain" description="C2H2-type" evidence="9">
    <location>
        <begin position="861"/>
        <end position="888"/>
    </location>
</feature>
<dbReference type="SMART" id="SM00868">
    <property type="entry name" value="zf-AD"/>
    <property type="match status" value="1"/>
</dbReference>
<feature type="domain" description="C2H2-type" evidence="9">
    <location>
        <begin position="126"/>
        <end position="151"/>
    </location>
</feature>
<dbReference type="InterPro" id="IPR003604">
    <property type="entry name" value="Matrin/U1-like-C_Znf_C2H2"/>
</dbReference>
<feature type="domain" description="C2H2-type" evidence="9">
    <location>
        <begin position="834"/>
        <end position="856"/>
    </location>
</feature>
<feature type="compositionally biased region" description="Basic and acidic residues" evidence="8">
    <location>
        <begin position="885"/>
        <end position="896"/>
    </location>
</feature>
<dbReference type="Pfam" id="PF00096">
    <property type="entry name" value="zf-C2H2"/>
    <property type="match status" value="6"/>
</dbReference>
<evidence type="ECO:0000256" key="6">
    <source>
        <dbReference type="PROSITE-ProRule" id="PRU00042"/>
    </source>
</evidence>
<feature type="compositionally biased region" description="Basic residues" evidence="8">
    <location>
        <begin position="1257"/>
        <end position="1272"/>
    </location>
</feature>
<evidence type="ECO:0000313" key="12">
    <source>
        <dbReference type="Proteomes" id="UP000069940"/>
    </source>
</evidence>
<dbReference type="EnsemblMetazoa" id="AALFPA23_015024.R21777">
    <property type="protein sequence ID" value="AALFPA23_015024.P21777"/>
    <property type="gene ID" value="AALFPA23_015024"/>
</dbReference>
<dbReference type="GeneID" id="109621815"/>
<feature type="region of interest" description="Disordered" evidence="8">
    <location>
        <begin position="1167"/>
        <end position="1272"/>
    </location>
</feature>
<feature type="compositionally biased region" description="Basic and acidic residues" evidence="8">
    <location>
        <begin position="522"/>
        <end position="535"/>
    </location>
</feature>
<evidence type="ECO:0000256" key="4">
    <source>
        <dbReference type="ARBA" id="ARBA00022833"/>
    </source>
</evidence>
<feature type="compositionally biased region" description="Acidic residues" evidence="8">
    <location>
        <begin position="492"/>
        <end position="501"/>
    </location>
</feature>
<evidence type="ECO:0000256" key="3">
    <source>
        <dbReference type="ARBA" id="ARBA00022771"/>
    </source>
</evidence>
<feature type="compositionally biased region" description="Basic residues" evidence="8">
    <location>
        <begin position="588"/>
        <end position="605"/>
    </location>
</feature>
<feature type="compositionally biased region" description="Basic and acidic residues" evidence="8">
    <location>
        <begin position="797"/>
        <end position="807"/>
    </location>
</feature>
<dbReference type="SMART" id="SM00451">
    <property type="entry name" value="ZnF_U1"/>
    <property type="match status" value="3"/>
</dbReference>
<evidence type="ECO:0008006" key="13">
    <source>
        <dbReference type="Google" id="ProtNLM"/>
    </source>
</evidence>
<dbReference type="Gene3D" id="3.40.1800.20">
    <property type="match status" value="1"/>
</dbReference>
<evidence type="ECO:0000313" key="11">
    <source>
        <dbReference type="EnsemblMetazoa" id="AALFPA23_015024.P21777"/>
    </source>
</evidence>
<keyword evidence="1 7" id="KW-0479">Metal-binding</keyword>
<dbReference type="PROSITE" id="PS00028">
    <property type="entry name" value="ZINC_FINGER_C2H2_1"/>
    <property type="match status" value="16"/>
</dbReference>
<dbReference type="Proteomes" id="UP000069940">
    <property type="component" value="Unassembled WGS sequence"/>
</dbReference>
<feature type="region of interest" description="Disordered" evidence="8">
    <location>
        <begin position="201"/>
        <end position="312"/>
    </location>
</feature>
<feature type="compositionally biased region" description="Basic and acidic residues" evidence="8">
    <location>
        <begin position="1194"/>
        <end position="1214"/>
    </location>
</feature>
<protein>
    <recommendedName>
        <fullName evidence="13">C2h2-type zn-finger protein</fullName>
    </recommendedName>
</protein>
<evidence type="ECO:0000256" key="1">
    <source>
        <dbReference type="ARBA" id="ARBA00022723"/>
    </source>
</evidence>
<feature type="region of interest" description="Disordered" evidence="8">
    <location>
        <begin position="884"/>
        <end position="907"/>
    </location>
</feature>
<accession>A0ABM1Z4I9</accession>
<feature type="region of interest" description="Disordered" evidence="8">
    <location>
        <begin position="782"/>
        <end position="807"/>
    </location>
</feature>
<organism evidence="11 12">
    <name type="scientific">Aedes albopictus</name>
    <name type="common">Asian tiger mosquito</name>
    <name type="synonym">Stegomyia albopicta</name>
    <dbReference type="NCBI Taxonomy" id="7160"/>
    <lineage>
        <taxon>Eukaryota</taxon>
        <taxon>Metazoa</taxon>
        <taxon>Ecdysozoa</taxon>
        <taxon>Arthropoda</taxon>
        <taxon>Hexapoda</taxon>
        <taxon>Insecta</taxon>
        <taxon>Pterygota</taxon>
        <taxon>Neoptera</taxon>
        <taxon>Endopterygota</taxon>
        <taxon>Diptera</taxon>
        <taxon>Nematocera</taxon>
        <taxon>Culicoidea</taxon>
        <taxon>Culicidae</taxon>
        <taxon>Culicinae</taxon>
        <taxon>Aedini</taxon>
        <taxon>Aedes</taxon>
        <taxon>Stegomyia</taxon>
    </lineage>
</organism>
<dbReference type="RefSeq" id="XP_029726999.1">
    <property type="nucleotide sequence ID" value="XM_029871139.2"/>
</dbReference>
<sequence>MSIDKMELPEIKEEIESYECCGLICRLCLSEESLEDVFKDGFFHEWIGDFLSIKITTNDRLSQAICAICRIRLTEFHQYRIRCHEVQGVLQALADGTSVSTNVALLVDPNAVNQLQPIVEKKDPLNQCELCRKVFKDETELNNHKSIHAPEIVLCSSCGELFETREQLYKHLESQTTGCDVDQKHSLVNANQVDEVDSATEPLAPQAQEVESKVESESKVSSEIVQLDSDSENSAKESSVKSLAQKNGPKSTVSTEIVKLDSDSENSDAECSIGSLEQETRPKSRASNEDNDSKNSDPESEQDPLGFDPCKEDVSAVDNLDVEMEVDEGEDKFEDENMSIFSEDEKYSSDDSSISPSKAVRNKNKGNVNGSRDHECRVCDKQLSSWEELLKHCDTKRHLNKVEKIRISGSESDSSSSVTSNTISDKTDTDKSDQSEQASDDNDNEDDDDGNKADDDTYNKNEEGRYACSECGRTFTRQCQLKYHKAIHDENYDGELSDEDSSMPAFSSDDSATDQEGENEQEDKQEQEPEDKLEPDQTQEEEQDQTKVQEQKREQKVKQEQKQTKEQKQKQEYRCEKCDKVYPQKSKLNSHMKNHKSKRSVKKSTKATDKQTKNQDLKQLTNNHCDICNKTYATKEKYTSHMTYHRLKEEPKQQEYSCEECDNVFSMYRDLYNHKKYHKALQRFKPTADTGANSDKSIEANSNEQNLTTDGAVKNATNETQPFQCDFCSKPFATAKLLLTHRRNIHGPRNHKCDICDVNFTVRTRMTQHVYSKKHLKHLKEKWANENKPSSNENEPDERGKNVKKISDADLLKNDETFAKYKHTRRMENFNQQSKCDECEKVFPNVWSLANHKKYHKPMTIECNICGKPCHNSAVLKKHLVTHQSVEERQRAKPPSDGKPPPRPSKCEFCQNTYMTHSALWAHVQMKHNKKPAHECEICGFSSPLKQFITRHMKVHIARGHTKEDFQVLRKLAPKKGKAKNRKNDEDDDDGDGTKKDESSSKNGKTTTTKSAKPSVELPFPCDICEQSFETQVLLFRHKRYLHKSKRFKCPVCDKRFAYRKQRNMHMKGHNKLQSDTVKDFECDECHKIYPTWKSLYAHVANGHVKRKTLSEERTVPCQKCNKMFQTQTQKDLHFRTVHASVEYKCHICDIVFPIRIKLWEHMTHKHENKPTASSASKPDESIEESVEQSEQIDVGRNDQPIEKETAEKAESRKRPQRNVKTRKYDKSVEQSEQIDVERNDQPIESETAEKAESRKRPQRNVKTRSDAKRRR</sequence>
<feature type="compositionally biased region" description="Basic and acidic residues" evidence="8">
    <location>
        <begin position="606"/>
        <end position="616"/>
    </location>
</feature>
<proteinExistence type="predicted"/>
<dbReference type="SUPFAM" id="SSF57667">
    <property type="entry name" value="beta-beta-alpha zinc fingers"/>
    <property type="match status" value="9"/>
</dbReference>
<feature type="compositionally biased region" description="Acidic residues" evidence="8">
    <location>
        <begin position="327"/>
        <end position="337"/>
    </location>
</feature>
<dbReference type="InterPro" id="IPR013087">
    <property type="entry name" value="Znf_C2H2_type"/>
</dbReference>
<keyword evidence="2" id="KW-0677">Repeat</keyword>
<name>A0ABM1Z4I9_AEDAL</name>
<keyword evidence="4 7" id="KW-0862">Zinc</keyword>
<dbReference type="Pfam" id="PF13912">
    <property type="entry name" value="zf-C2H2_6"/>
    <property type="match status" value="2"/>
</dbReference>
<feature type="compositionally biased region" description="Polar residues" evidence="8">
    <location>
        <begin position="240"/>
        <end position="255"/>
    </location>
</feature>
<dbReference type="PANTHER" id="PTHR24377">
    <property type="entry name" value="IP01015P-RELATED"/>
    <property type="match status" value="1"/>
</dbReference>
<evidence type="ECO:0000256" key="2">
    <source>
        <dbReference type="ARBA" id="ARBA00022737"/>
    </source>
</evidence>
<feature type="domain" description="C2H2-type" evidence="9">
    <location>
        <begin position="466"/>
        <end position="493"/>
    </location>
</feature>
<dbReference type="PROSITE" id="PS50157">
    <property type="entry name" value="ZINC_FINGER_C2H2_2"/>
    <property type="match status" value="11"/>
</dbReference>
<feature type="region of interest" description="Disordered" evidence="8">
    <location>
        <begin position="971"/>
        <end position="1012"/>
    </location>
</feature>
<evidence type="ECO:0000259" key="9">
    <source>
        <dbReference type="PROSITE" id="PS50157"/>
    </source>
</evidence>
<feature type="binding site" evidence="7">
    <location>
        <position position="25"/>
    </location>
    <ligand>
        <name>Zn(2+)</name>
        <dbReference type="ChEBI" id="CHEBI:29105"/>
    </ligand>
</feature>
<feature type="region of interest" description="Disordered" evidence="8">
    <location>
        <begin position="327"/>
        <end position="374"/>
    </location>
</feature>
<feature type="compositionally biased region" description="Low complexity" evidence="8">
    <location>
        <begin position="1001"/>
        <end position="1012"/>
    </location>
</feature>
<feature type="region of interest" description="Disordered" evidence="8">
    <location>
        <begin position="687"/>
        <end position="707"/>
    </location>
</feature>
<dbReference type="SUPFAM" id="SSF57716">
    <property type="entry name" value="Glucocorticoid receptor-like (DNA-binding domain)"/>
    <property type="match status" value="1"/>
</dbReference>
<evidence type="ECO:0000259" key="10">
    <source>
        <dbReference type="PROSITE" id="PS51915"/>
    </source>
</evidence>
<feature type="domain" description="C2H2-type" evidence="9">
    <location>
        <begin position="573"/>
        <end position="600"/>
    </location>
</feature>
<feature type="domain" description="ZAD" evidence="10">
    <location>
        <begin position="23"/>
        <end position="93"/>
    </location>
</feature>
<evidence type="ECO:0000256" key="8">
    <source>
        <dbReference type="SAM" id="MobiDB-lite"/>
    </source>
</evidence>
<keyword evidence="12" id="KW-1185">Reference proteome</keyword>
<feature type="domain" description="C2H2-type" evidence="9">
    <location>
        <begin position="656"/>
        <end position="683"/>
    </location>
</feature>
<feature type="compositionally biased region" description="Low complexity" evidence="8">
    <location>
        <begin position="408"/>
        <end position="424"/>
    </location>
</feature>
<feature type="compositionally biased region" description="Acidic residues" evidence="8">
    <location>
        <begin position="438"/>
        <end position="449"/>
    </location>
</feature>
<dbReference type="Pfam" id="PF07776">
    <property type="entry name" value="zf-AD"/>
    <property type="match status" value="1"/>
</dbReference>
<dbReference type="InterPro" id="IPR012934">
    <property type="entry name" value="Znf_AD"/>
</dbReference>
<feature type="compositionally biased region" description="Basic and acidic residues" evidence="8">
    <location>
        <begin position="450"/>
        <end position="465"/>
    </location>
</feature>
<feature type="compositionally biased region" description="Polar residues" evidence="8">
    <location>
        <begin position="690"/>
        <end position="707"/>
    </location>
</feature>
<feature type="domain" description="C2H2-type" evidence="9">
    <location>
        <begin position="1020"/>
        <end position="1048"/>
    </location>
</feature>
<dbReference type="PROSITE" id="PS51915">
    <property type="entry name" value="ZAD"/>
    <property type="match status" value="1"/>
</dbReference>
<evidence type="ECO:0000256" key="5">
    <source>
        <dbReference type="ARBA" id="ARBA00023242"/>
    </source>
</evidence>
<dbReference type="InterPro" id="IPR050826">
    <property type="entry name" value="Krueppel_C2H2_ZnFinger"/>
</dbReference>
<dbReference type="InterPro" id="IPR036236">
    <property type="entry name" value="Znf_C2H2_sf"/>
</dbReference>
<feature type="compositionally biased region" description="Basic and acidic residues" evidence="8">
    <location>
        <begin position="544"/>
        <end position="569"/>
    </location>
</feature>
<feature type="compositionally biased region" description="Basic and acidic residues" evidence="8">
    <location>
        <begin position="210"/>
        <end position="220"/>
    </location>
</feature>
<reference evidence="12" key="1">
    <citation type="journal article" date="2015" name="Proc. Natl. Acad. Sci. U.S.A.">
        <title>Genome sequence of the Asian Tiger mosquito, Aedes albopictus, reveals insights into its biology, genetics, and evolution.</title>
        <authorList>
            <person name="Chen X.G."/>
            <person name="Jiang X."/>
            <person name="Gu J."/>
            <person name="Xu M."/>
            <person name="Wu Y."/>
            <person name="Deng Y."/>
            <person name="Zhang C."/>
            <person name="Bonizzoni M."/>
            <person name="Dermauw W."/>
            <person name="Vontas J."/>
            <person name="Armbruster P."/>
            <person name="Huang X."/>
            <person name="Yang Y."/>
            <person name="Zhang H."/>
            <person name="He W."/>
            <person name="Peng H."/>
            <person name="Liu Y."/>
            <person name="Wu K."/>
            <person name="Chen J."/>
            <person name="Lirakis M."/>
            <person name="Topalis P."/>
            <person name="Van Leeuwen T."/>
            <person name="Hall A.B."/>
            <person name="Jiang X."/>
            <person name="Thorpe C."/>
            <person name="Mueller R.L."/>
            <person name="Sun C."/>
            <person name="Waterhouse R.M."/>
            <person name="Yan G."/>
            <person name="Tu Z.J."/>
            <person name="Fang X."/>
            <person name="James A.A."/>
        </authorList>
    </citation>
    <scope>NUCLEOTIDE SEQUENCE [LARGE SCALE GENOMIC DNA]</scope>
    <source>
        <strain evidence="12">Foshan</strain>
    </source>
</reference>
<feature type="compositionally biased region" description="Basic and acidic residues" evidence="8">
    <location>
        <begin position="1223"/>
        <end position="1256"/>
    </location>
</feature>
<feature type="compositionally biased region" description="Acidic residues" evidence="8">
    <location>
        <begin position="511"/>
        <end position="521"/>
    </location>
</feature>
<feature type="domain" description="C2H2-type" evidence="9">
    <location>
        <begin position="1116"/>
        <end position="1144"/>
    </location>
</feature>
<feature type="compositionally biased region" description="Basic and acidic residues" evidence="8">
    <location>
        <begin position="425"/>
        <end position="434"/>
    </location>
</feature>
<feature type="domain" description="C2H2-type" evidence="9">
    <location>
        <begin position="723"/>
        <end position="751"/>
    </location>
</feature>
<feature type="domain" description="C2H2-type" evidence="9">
    <location>
        <begin position="1048"/>
        <end position="1075"/>
    </location>
</feature>